<name>D5ZSN1_STRV1</name>
<reference evidence="3" key="1">
    <citation type="submission" date="2008-12" db="EMBL/GenBank/DDBJ databases">
        <title>Annotation of Streptomyces ghanaensis ATCC 14672.</title>
        <authorList>
            <consortium name="The Broad Institute Genome Sequencing Platform"/>
            <consortium name="Broad Institute Microbial Sequencing Center"/>
            <person name="Fischbach M."/>
            <person name="Ward D."/>
            <person name="Young S."/>
            <person name="Kodira C.D."/>
            <person name="Zeng Q."/>
            <person name="Koehrsen M."/>
            <person name="Godfrey P."/>
            <person name="Alvarado L."/>
            <person name="Berlin A.M."/>
            <person name="Borenstein D."/>
            <person name="Chen Z."/>
            <person name="Engels R."/>
            <person name="Freedman E."/>
            <person name="Gellesch M."/>
            <person name="Goldberg J."/>
            <person name="Griggs A."/>
            <person name="Gujja S."/>
            <person name="Heiman D.I."/>
            <person name="Hepburn T.A."/>
            <person name="Howarth C."/>
            <person name="Jen D."/>
            <person name="Larson L."/>
            <person name="Lewis B."/>
            <person name="Mehta T."/>
            <person name="Park D."/>
            <person name="Pearson M."/>
            <person name="Roberts A."/>
            <person name="Saif S."/>
            <person name="Shea T.D."/>
            <person name="Shenoy N."/>
            <person name="Sisk P."/>
            <person name="Stolte C."/>
            <person name="Sykes S.N."/>
            <person name="Walk T."/>
            <person name="White J."/>
            <person name="Yandava C."/>
            <person name="Straight P."/>
            <person name="Clardy J."/>
            <person name="Hung D."/>
            <person name="Kolter R."/>
            <person name="Mekalanos J."/>
            <person name="Walker S."/>
            <person name="Walsh C.T."/>
            <person name="Wieland B.L.C."/>
            <person name="Ilzarbe M."/>
            <person name="Galagan J."/>
            <person name="Nusbaum C."/>
            <person name="Birren B."/>
        </authorList>
    </citation>
    <scope>NUCLEOTIDE SEQUENCE [LARGE SCALE GENOMIC DNA]</scope>
    <source>
        <strain evidence="3">ATCC 14672 / DSM 40746 / JCM 4963 / KCTC 9882 / NRRL B-12104 / FH 1290</strain>
    </source>
</reference>
<accession>D5ZSN1</accession>
<dbReference type="AlphaFoldDB" id="D5ZSN1"/>
<dbReference type="Gene3D" id="1.10.10.10">
    <property type="entry name" value="Winged helix-like DNA-binding domain superfamily/Winged helix DNA-binding domain"/>
    <property type="match status" value="1"/>
</dbReference>
<proteinExistence type="predicted"/>
<protein>
    <submittedName>
        <fullName evidence="2">Predicted protein</fullName>
    </submittedName>
</protein>
<organism evidence="2 3">
    <name type="scientific">Streptomyces viridosporus (strain ATCC 14672 / DSM 40746 / JCM 4963 / KCTC 9882 / NRRL B-12104 / FH 1290)</name>
    <name type="common">Streptomyces ghanaensis</name>
    <dbReference type="NCBI Taxonomy" id="566461"/>
    <lineage>
        <taxon>Bacteria</taxon>
        <taxon>Bacillati</taxon>
        <taxon>Actinomycetota</taxon>
        <taxon>Actinomycetes</taxon>
        <taxon>Kitasatosporales</taxon>
        <taxon>Streptomycetaceae</taxon>
        <taxon>Streptomyces</taxon>
    </lineage>
</organism>
<dbReference type="GO" id="GO:0006355">
    <property type="term" value="P:regulation of DNA-templated transcription"/>
    <property type="evidence" value="ECO:0007669"/>
    <property type="project" value="InterPro"/>
</dbReference>
<dbReference type="SUPFAM" id="SSF46894">
    <property type="entry name" value="C-terminal effector domain of the bipartite response regulators"/>
    <property type="match status" value="1"/>
</dbReference>
<dbReference type="InterPro" id="IPR016032">
    <property type="entry name" value="Sig_transdc_resp-reg_C-effctor"/>
</dbReference>
<evidence type="ECO:0000313" key="2">
    <source>
        <dbReference type="EMBL" id="EFE64752.2"/>
    </source>
</evidence>
<sequence length="154" mass="16050">MEAPPEHERFKVLTPREHEALLLISEGLPNAEIAHRTGHQPRDHEDLRLPHSHHTGSPRPRPGGGPGLSSGVGRGTATEPDGPVMPCGAASRQQRRPAHSSSDTPHGGHSALGIGTGSPERATCFVLPGVTHATGGLLLTRIVNTAAGQGRPAQ</sequence>
<evidence type="ECO:0000256" key="1">
    <source>
        <dbReference type="SAM" id="MobiDB-lite"/>
    </source>
</evidence>
<gene>
    <name evidence="2" type="ORF">SSFG_00009</name>
</gene>
<dbReference type="EMBL" id="DS999641">
    <property type="protein sequence ID" value="EFE64752.2"/>
    <property type="molecule type" value="Genomic_DNA"/>
</dbReference>
<feature type="compositionally biased region" description="Gly residues" evidence="1">
    <location>
        <begin position="62"/>
        <end position="74"/>
    </location>
</feature>
<dbReference type="Proteomes" id="UP000003824">
    <property type="component" value="Unassembled WGS sequence"/>
</dbReference>
<dbReference type="InterPro" id="IPR036388">
    <property type="entry name" value="WH-like_DNA-bd_sf"/>
</dbReference>
<evidence type="ECO:0000313" key="3">
    <source>
        <dbReference type="Proteomes" id="UP000003824"/>
    </source>
</evidence>
<dbReference type="GO" id="GO:0003677">
    <property type="term" value="F:DNA binding"/>
    <property type="evidence" value="ECO:0007669"/>
    <property type="project" value="InterPro"/>
</dbReference>
<feature type="region of interest" description="Disordered" evidence="1">
    <location>
        <begin position="35"/>
        <end position="116"/>
    </location>
</feature>
<feature type="compositionally biased region" description="Basic and acidic residues" evidence="1">
    <location>
        <begin position="40"/>
        <end position="49"/>
    </location>
</feature>